<evidence type="ECO:0000313" key="9">
    <source>
        <dbReference type="Proteomes" id="UP000549343"/>
    </source>
</evidence>
<comment type="caution">
    <text evidence="8">The sequence shown here is derived from an EMBL/GenBank/DDBJ whole genome shotgun (WGS) entry which is preliminary data.</text>
</comment>
<keyword evidence="1" id="KW-0134">Cell wall</keyword>
<evidence type="ECO:0000256" key="2">
    <source>
        <dbReference type="ARBA" id="ARBA00022889"/>
    </source>
</evidence>
<dbReference type="Proteomes" id="UP000549343">
    <property type="component" value="Unassembled WGS sequence"/>
</dbReference>
<keyword evidence="10" id="KW-1185">Reference proteome</keyword>
<feature type="region of interest" description="Disordered" evidence="4">
    <location>
        <begin position="234"/>
        <end position="283"/>
    </location>
</feature>
<feature type="compositionally biased region" description="Basic residues" evidence="4">
    <location>
        <begin position="250"/>
        <end position="262"/>
    </location>
</feature>
<protein>
    <recommendedName>
        <fullName evidence="6">Chaplin domain-containing protein</fullName>
    </recommendedName>
</protein>
<dbReference type="EMBL" id="BAAAHD010000067">
    <property type="protein sequence ID" value="GAA0588965.1"/>
    <property type="molecule type" value="Genomic_DNA"/>
</dbReference>
<evidence type="ECO:0000256" key="1">
    <source>
        <dbReference type="ARBA" id="ARBA00022512"/>
    </source>
</evidence>
<dbReference type="EMBL" id="JACHMV010000001">
    <property type="protein sequence ID" value="MBB4772266.1"/>
    <property type="molecule type" value="Genomic_DNA"/>
</dbReference>
<dbReference type="PROSITE" id="PS51884">
    <property type="entry name" value="CHAPLIN"/>
    <property type="match status" value="3"/>
</dbReference>
<proteinExistence type="predicted"/>
<reference evidence="7 10" key="1">
    <citation type="journal article" date="2019" name="Int. J. Syst. Evol. Microbiol.">
        <title>The Global Catalogue of Microorganisms (GCM) 10K type strain sequencing project: providing services to taxonomists for standard genome sequencing and annotation.</title>
        <authorList>
            <consortium name="The Broad Institute Genomics Platform"/>
            <consortium name="The Broad Institute Genome Sequencing Center for Infectious Disease"/>
            <person name="Wu L."/>
            <person name="Ma J."/>
        </authorList>
    </citation>
    <scope>NUCLEOTIDE SEQUENCE [LARGE SCALE GENOMIC DNA]</scope>
    <source>
        <strain evidence="7 10">JCM 10667</strain>
    </source>
</reference>
<dbReference type="Pfam" id="PF03777">
    <property type="entry name" value="ChpA-C"/>
    <property type="match status" value="3"/>
</dbReference>
<dbReference type="AlphaFoldDB" id="A0A7W7MV55"/>
<reference evidence="7" key="3">
    <citation type="submission" date="2023-12" db="EMBL/GenBank/DDBJ databases">
        <authorList>
            <person name="Sun Q."/>
            <person name="Inoue M."/>
        </authorList>
    </citation>
    <scope>NUCLEOTIDE SEQUENCE</scope>
    <source>
        <strain evidence="7">JCM 10667</strain>
    </source>
</reference>
<keyword evidence="2" id="KW-0130">Cell adhesion</keyword>
<feature type="signal peptide" evidence="5">
    <location>
        <begin position="1"/>
        <end position="33"/>
    </location>
</feature>
<keyword evidence="3" id="KW-0034">Amyloid</keyword>
<evidence type="ECO:0000256" key="3">
    <source>
        <dbReference type="ARBA" id="ARBA00023087"/>
    </source>
</evidence>
<dbReference type="RefSeq" id="WP_184879565.1">
    <property type="nucleotide sequence ID" value="NZ_BAAAHD010000067.1"/>
</dbReference>
<dbReference type="InterPro" id="IPR005528">
    <property type="entry name" value="ChpA-H"/>
</dbReference>
<evidence type="ECO:0000256" key="5">
    <source>
        <dbReference type="SAM" id="SignalP"/>
    </source>
</evidence>
<feature type="domain" description="Chaplin" evidence="6">
    <location>
        <begin position="140"/>
        <end position="180"/>
    </location>
</feature>
<dbReference type="Proteomes" id="UP001501427">
    <property type="component" value="Unassembled WGS sequence"/>
</dbReference>
<name>A0A7W7MV55_9ACTN</name>
<evidence type="ECO:0000313" key="10">
    <source>
        <dbReference type="Proteomes" id="UP001501427"/>
    </source>
</evidence>
<keyword evidence="1" id="KW-0964">Secreted</keyword>
<evidence type="ECO:0000256" key="4">
    <source>
        <dbReference type="SAM" id="MobiDB-lite"/>
    </source>
</evidence>
<accession>A0A7W7MV55</accession>
<evidence type="ECO:0000313" key="8">
    <source>
        <dbReference type="EMBL" id="MBB4772266.1"/>
    </source>
</evidence>
<reference evidence="8 9" key="2">
    <citation type="submission" date="2020-08" db="EMBL/GenBank/DDBJ databases">
        <title>Sequencing the genomes of 1000 actinobacteria strains.</title>
        <authorList>
            <person name="Klenk H.-P."/>
        </authorList>
    </citation>
    <scope>NUCLEOTIDE SEQUENCE [LARGE SCALE GENOMIC DNA]</scope>
    <source>
        <strain evidence="8 9">DSM 44772</strain>
    </source>
</reference>
<feature type="region of interest" description="Disordered" evidence="4">
    <location>
        <begin position="319"/>
        <end position="342"/>
    </location>
</feature>
<evidence type="ECO:0000259" key="6">
    <source>
        <dbReference type="PROSITE" id="PS51884"/>
    </source>
</evidence>
<gene>
    <name evidence="8" type="ORF">F4557_000684</name>
    <name evidence="7" type="ORF">GCM10009546_59210</name>
</gene>
<evidence type="ECO:0000313" key="7">
    <source>
        <dbReference type="EMBL" id="GAA0588965.1"/>
    </source>
</evidence>
<keyword evidence="5" id="KW-0732">Signal</keyword>
<feature type="domain" description="Chaplin" evidence="6">
    <location>
        <begin position="67"/>
        <end position="107"/>
    </location>
</feature>
<sequence length="342" mass="33543">MRKWARNTGRAALVAAGAVVAGAAFGSAGTAGAATLPGDFGSMYDGARQGGFGHGGFGNVDMASAGNVGLGNGNQVFAPISVPIDVCGNAIAIAGLSQAECTGGAQVGSGGSGNGYRGADRGDHRHGGGGGELNQLSYGNVGLGNGNQVYAPINAPISVCGNAVSAVLAAAGAQCEGGASVERGGPEVNQASAGNVGALNGNQVFLPVNAPISVCGNSVAAVLALAQAQCEGGASVERGDPQLPPTLRTPPKKKSKAYKPAKNRPAAGKKPLPSTQRGNAHRMAAATPDYRRADGLPAVQQFMGTLKRTGAPVPGLDVQPGEIGPKLSADGGQPVNLGTALH</sequence>
<feature type="chain" id="PRO_5030668018" description="Chaplin domain-containing protein" evidence="5">
    <location>
        <begin position="34"/>
        <end position="342"/>
    </location>
</feature>
<organism evidence="8 9">
    <name type="scientific">Actinomadura livida</name>
    <dbReference type="NCBI Taxonomy" id="79909"/>
    <lineage>
        <taxon>Bacteria</taxon>
        <taxon>Bacillati</taxon>
        <taxon>Actinomycetota</taxon>
        <taxon>Actinomycetes</taxon>
        <taxon>Streptosporangiales</taxon>
        <taxon>Thermomonosporaceae</taxon>
        <taxon>Actinomadura</taxon>
    </lineage>
</organism>
<feature type="domain" description="Chaplin" evidence="6">
    <location>
        <begin position="195"/>
        <end position="235"/>
    </location>
</feature>
<dbReference type="GO" id="GO:0007155">
    <property type="term" value="P:cell adhesion"/>
    <property type="evidence" value="ECO:0007669"/>
    <property type="project" value="UniProtKB-KW"/>
</dbReference>